<dbReference type="PROSITE" id="PS50893">
    <property type="entry name" value="ABC_TRANSPORTER_2"/>
    <property type="match status" value="1"/>
</dbReference>
<keyword evidence="4 6" id="KW-0067">ATP-binding</keyword>
<organism evidence="6 7">
    <name type="scientific">Polycladospora coralii</name>
    <dbReference type="NCBI Taxonomy" id="2771432"/>
    <lineage>
        <taxon>Bacteria</taxon>
        <taxon>Bacillati</taxon>
        <taxon>Bacillota</taxon>
        <taxon>Bacilli</taxon>
        <taxon>Bacillales</taxon>
        <taxon>Thermoactinomycetaceae</taxon>
        <taxon>Polycladospora</taxon>
    </lineage>
</organism>
<dbReference type="GO" id="GO:0016887">
    <property type="term" value="F:ATP hydrolysis activity"/>
    <property type="evidence" value="ECO:0007669"/>
    <property type="project" value="InterPro"/>
</dbReference>
<keyword evidence="2" id="KW-0813">Transport</keyword>
<proteinExistence type="inferred from homology"/>
<evidence type="ECO:0000313" key="6">
    <source>
        <dbReference type="EMBL" id="MBD1372096.1"/>
    </source>
</evidence>
<protein>
    <submittedName>
        <fullName evidence="6">ABC transporter ATP-binding protein</fullName>
    </submittedName>
</protein>
<evidence type="ECO:0000313" key="7">
    <source>
        <dbReference type="Proteomes" id="UP000661691"/>
    </source>
</evidence>
<dbReference type="PROSITE" id="PS00211">
    <property type="entry name" value="ABC_TRANSPORTER_1"/>
    <property type="match status" value="1"/>
</dbReference>
<name>A0A926N8I9_9BACL</name>
<dbReference type="AlphaFoldDB" id="A0A926N8I9"/>
<keyword evidence="3" id="KW-0547">Nucleotide-binding</keyword>
<dbReference type="EMBL" id="JACXAH010000008">
    <property type="protein sequence ID" value="MBD1372096.1"/>
    <property type="molecule type" value="Genomic_DNA"/>
</dbReference>
<dbReference type="GO" id="GO:0005524">
    <property type="term" value="F:ATP binding"/>
    <property type="evidence" value="ECO:0007669"/>
    <property type="project" value="UniProtKB-KW"/>
</dbReference>
<feature type="domain" description="ABC transporter" evidence="5">
    <location>
        <begin position="6"/>
        <end position="234"/>
    </location>
</feature>
<keyword evidence="7" id="KW-1185">Reference proteome</keyword>
<dbReference type="InterPro" id="IPR003593">
    <property type="entry name" value="AAA+_ATPase"/>
</dbReference>
<dbReference type="InterPro" id="IPR027417">
    <property type="entry name" value="P-loop_NTPase"/>
</dbReference>
<dbReference type="Proteomes" id="UP000661691">
    <property type="component" value="Unassembled WGS sequence"/>
</dbReference>
<comment type="caution">
    <text evidence="6">The sequence shown here is derived from an EMBL/GenBank/DDBJ whole genome shotgun (WGS) entry which is preliminary data.</text>
</comment>
<comment type="similarity">
    <text evidence="1">Belongs to the ABC transporter superfamily.</text>
</comment>
<dbReference type="RefSeq" id="WP_191139523.1">
    <property type="nucleotide sequence ID" value="NZ_JACXAG020000003.1"/>
</dbReference>
<dbReference type="InterPro" id="IPR017871">
    <property type="entry name" value="ABC_transporter-like_CS"/>
</dbReference>
<dbReference type="Pfam" id="PF00005">
    <property type="entry name" value="ABC_tran"/>
    <property type="match status" value="1"/>
</dbReference>
<accession>A0A926N8I9</accession>
<dbReference type="PANTHER" id="PTHR43335:SF4">
    <property type="entry name" value="ABC TRANSPORTER, ATP-BINDING PROTEIN"/>
    <property type="match status" value="1"/>
</dbReference>
<dbReference type="PANTHER" id="PTHR43335">
    <property type="entry name" value="ABC TRANSPORTER, ATP-BINDING PROTEIN"/>
    <property type="match status" value="1"/>
</dbReference>
<evidence type="ECO:0000256" key="2">
    <source>
        <dbReference type="ARBA" id="ARBA00022448"/>
    </source>
</evidence>
<dbReference type="Gene3D" id="3.40.50.300">
    <property type="entry name" value="P-loop containing nucleotide triphosphate hydrolases"/>
    <property type="match status" value="1"/>
</dbReference>
<evidence type="ECO:0000259" key="5">
    <source>
        <dbReference type="PROSITE" id="PS50893"/>
    </source>
</evidence>
<evidence type="ECO:0000256" key="1">
    <source>
        <dbReference type="ARBA" id="ARBA00005417"/>
    </source>
</evidence>
<reference evidence="6" key="1">
    <citation type="submission" date="2020-09" db="EMBL/GenBank/DDBJ databases">
        <title>A novel bacterium of genus Hazenella, isolated from South China Sea.</title>
        <authorList>
            <person name="Huang H."/>
            <person name="Mo K."/>
            <person name="Hu Y."/>
        </authorList>
    </citation>
    <scope>NUCLEOTIDE SEQUENCE</scope>
    <source>
        <strain evidence="6">IB182357</strain>
    </source>
</reference>
<dbReference type="SMART" id="SM00382">
    <property type="entry name" value="AAA"/>
    <property type="match status" value="1"/>
</dbReference>
<gene>
    <name evidence="6" type="ORF">IC620_06945</name>
</gene>
<dbReference type="SUPFAM" id="SSF52540">
    <property type="entry name" value="P-loop containing nucleoside triphosphate hydrolases"/>
    <property type="match status" value="1"/>
</dbReference>
<evidence type="ECO:0000256" key="3">
    <source>
        <dbReference type="ARBA" id="ARBA00022741"/>
    </source>
</evidence>
<evidence type="ECO:0000256" key="4">
    <source>
        <dbReference type="ARBA" id="ARBA00022840"/>
    </source>
</evidence>
<sequence>MVEPIVQIKNLKKSIGGHEVIKGLNFDVYPGEVLGFLGPNGAGKTTTIRMMVGLISITEGDILIGGHSIKKNFQKAIANIGGIVENPDLYKYLTGWQNLMQYARMVTGVDQERLHHIVKLIGLENAIHKKVKTYSLGMKQRLGLAQALLHNPSVLILDEPTNGLDPAGIQELRDYLRKLAHEENVAVLVSSHLLSEMEMMCDRIAIIQKGELIKIELITELVADKVHFEVSPLEKAQKVLENQFADLDCVIEKHELIVSASKEQIAEISKVFIQEEIQLYGIRKQELSLEQHFLEVTNQKKIG</sequence>
<dbReference type="InterPro" id="IPR003439">
    <property type="entry name" value="ABC_transporter-like_ATP-bd"/>
</dbReference>